<dbReference type="Gene3D" id="3.30.70.270">
    <property type="match status" value="1"/>
</dbReference>
<dbReference type="HOGENOM" id="CLU_2856104_0_0_1"/>
<sequence length="65" mass="7643">DIRIFIGFANYYRRFIQYFSRIAAPLNRLTERKGDIAKGGQKQRNKESVKINLPPEAKQSFLKLK</sequence>
<dbReference type="Proteomes" id="UP000016931">
    <property type="component" value="Unassembled WGS sequence"/>
</dbReference>
<accession>N1QI01</accession>
<reference evidence="1 2" key="1">
    <citation type="journal article" date="2012" name="PLoS Pathog.">
        <title>Diverse lifestyles and strategies of plant pathogenesis encoded in the genomes of eighteen Dothideomycetes fungi.</title>
        <authorList>
            <person name="Ohm R.A."/>
            <person name="Feau N."/>
            <person name="Henrissat B."/>
            <person name="Schoch C.L."/>
            <person name="Horwitz B.A."/>
            <person name="Barry K.W."/>
            <person name="Condon B.J."/>
            <person name="Copeland A.C."/>
            <person name="Dhillon B."/>
            <person name="Glaser F."/>
            <person name="Hesse C.N."/>
            <person name="Kosti I."/>
            <person name="LaButti K."/>
            <person name="Lindquist E.A."/>
            <person name="Lucas S."/>
            <person name="Salamov A.A."/>
            <person name="Bradshaw R.E."/>
            <person name="Ciuffetti L."/>
            <person name="Hamelin R.C."/>
            <person name="Kema G.H.J."/>
            <person name="Lawrence C."/>
            <person name="Scott J.A."/>
            <person name="Spatafora J.W."/>
            <person name="Turgeon B.G."/>
            <person name="de Wit P.J.G.M."/>
            <person name="Zhong S."/>
            <person name="Goodwin S.B."/>
            <person name="Grigoriev I.V."/>
        </authorList>
    </citation>
    <scope>NUCLEOTIDE SEQUENCE [LARGE SCALE GENOMIC DNA]</scope>
    <source>
        <strain evidence="1 2">SO2202</strain>
    </source>
</reference>
<dbReference type="SUPFAM" id="SSF56672">
    <property type="entry name" value="DNA/RNA polymerases"/>
    <property type="match status" value="1"/>
</dbReference>
<dbReference type="RefSeq" id="XP_016758904.1">
    <property type="nucleotide sequence ID" value="XM_016909108.1"/>
</dbReference>
<keyword evidence="2" id="KW-1185">Reference proteome</keyword>
<protein>
    <submittedName>
        <fullName evidence="1">Uncharacterized protein</fullName>
    </submittedName>
</protein>
<feature type="non-terminal residue" evidence="1">
    <location>
        <position position="1"/>
    </location>
</feature>
<proteinExistence type="predicted"/>
<dbReference type="EMBL" id="KB456267">
    <property type="protein sequence ID" value="EMF10783.1"/>
    <property type="molecule type" value="Genomic_DNA"/>
</dbReference>
<name>N1QI01_SPHMS</name>
<evidence type="ECO:0000313" key="1">
    <source>
        <dbReference type="EMBL" id="EMF10783.1"/>
    </source>
</evidence>
<dbReference type="InterPro" id="IPR043128">
    <property type="entry name" value="Rev_trsase/Diguanyl_cyclase"/>
</dbReference>
<evidence type="ECO:0000313" key="2">
    <source>
        <dbReference type="Proteomes" id="UP000016931"/>
    </source>
</evidence>
<dbReference type="GeneID" id="27906245"/>
<organism evidence="1 2">
    <name type="scientific">Sphaerulina musiva (strain SO2202)</name>
    <name type="common">Poplar stem canker fungus</name>
    <name type="synonym">Septoria musiva</name>
    <dbReference type="NCBI Taxonomy" id="692275"/>
    <lineage>
        <taxon>Eukaryota</taxon>
        <taxon>Fungi</taxon>
        <taxon>Dikarya</taxon>
        <taxon>Ascomycota</taxon>
        <taxon>Pezizomycotina</taxon>
        <taxon>Dothideomycetes</taxon>
        <taxon>Dothideomycetidae</taxon>
        <taxon>Mycosphaerellales</taxon>
        <taxon>Mycosphaerellaceae</taxon>
        <taxon>Sphaerulina</taxon>
    </lineage>
</organism>
<dbReference type="InterPro" id="IPR043502">
    <property type="entry name" value="DNA/RNA_pol_sf"/>
</dbReference>
<gene>
    <name evidence="1" type="ORF">SEPMUDRAFT_49341</name>
</gene>
<dbReference type="AlphaFoldDB" id="N1QI01"/>
<dbReference type="OrthoDB" id="5599418at2759"/>